<dbReference type="RefSeq" id="WP_153406483.1">
    <property type="nucleotide sequence ID" value="NZ_ML762446.1"/>
</dbReference>
<evidence type="ECO:0000313" key="2">
    <source>
        <dbReference type="Proteomes" id="UP000480246"/>
    </source>
</evidence>
<dbReference type="OrthoDB" id="9797501at2"/>
<dbReference type="AlphaFoldDB" id="A0A7C8GRT2"/>
<protein>
    <submittedName>
        <fullName evidence="1">Uncharacterized protein</fullName>
    </submittedName>
</protein>
<proteinExistence type="predicted"/>
<keyword evidence="2" id="KW-1185">Reference proteome</keyword>
<accession>A0A7C8GRT2</accession>
<sequence length="70" mass="8337">MKGYEKMHDSAQKLFNRVHTKHLAAMGNDMRKEYGLDQVKRVKQNNLEKCVEVYFKNGEMFKYYTNGTWG</sequence>
<evidence type="ECO:0000313" key="1">
    <source>
        <dbReference type="EMBL" id="KAB8126935.1"/>
    </source>
</evidence>
<comment type="caution">
    <text evidence="1">The sequence shown here is derived from an EMBL/GenBank/DDBJ whole genome shotgun (WGS) entry which is preliminary data.</text>
</comment>
<dbReference type="Proteomes" id="UP000480246">
    <property type="component" value="Unassembled WGS sequence"/>
</dbReference>
<reference evidence="1 2" key="1">
    <citation type="submission" date="2019-10" db="EMBL/GenBank/DDBJ databases">
        <title>Gracilibacillus sp. nov. isolated from rice seeds.</title>
        <authorList>
            <person name="He S."/>
        </authorList>
    </citation>
    <scope>NUCLEOTIDE SEQUENCE [LARGE SCALE GENOMIC DNA]</scope>
    <source>
        <strain evidence="1 2">TD8</strain>
    </source>
</reference>
<gene>
    <name evidence="1" type="ORF">F9U64_19145</name>
</gene>
<name>A0A7C8GRT2_9BACI</name>
<organism evidence="1 2">
    <name type="scientific">Gracilibacillus oryzae</name>
    <dbReference type="NCBI Taxonomy" id="1672701"/>
    <lineage>
        <taxon>Bacteria</taxon>
        <taxon>Bacillati</taxon>
        <taxon>Bacillota</taxon>
        <taxon>Bacilli</taxon>
        <taxon>Bacillales</taxon>
        <taxon>Bacillaceae</taxon>
        <taxon>Gracilibacillus</taxon>
    </lineage>
</organism>
<dbReference type="EMBL" id="WEID01000099">
    <property type="protein sequence ID" value="KAB8126935.1"/>
    <property type="molecule type" value="Genomic_DNA"/>
</dbReference>